<dbReference type="GO" id="GO:0000981">
    <property type="term" value="F:DNA-binding transcription factor activity, RNA polymerase II-specific"/>
    <property type="evidence" value="ECO:0007669"/>
    <property type="project" value="InterPro"/>
</dbReference>
<name>A0A1B8GXR8_9PEZI</name>
<dbReference type="PANTHER" id="PTHR47785">
    <property type="entry name" value="ZN(II)2CYS6 TRANSCRIPTION FACTOR (EUROFUNG)-RELATED-RELATED"/>
    <property type="match status" value="1"/>
</dbReference>
<dbReference type="PROSITE" id="PS00463">
    <property type="entry name" value="ZN2_CY6_FUNGAL_1"/>
    <property type="match status" value="1"/>
</dbReference>
<dbReference type="Proteomes" id="UP000091956">
    <property type="component" value="Unassembled WGS sequence"/>
</dbReference>
<dbReference type="SUPFAM" id="SSF57701">
    <property type="entry name" value="Zn2/Cys6 DNA-binding domain"/>
    <property type="match status" value="1"/>
</dbReference>
<protein>
    <recommendedName>
        <fullName evidence="3">Zn(2)-C6 fungal-type domain-containing protein</fullName>
    </recommendedName>
</protein>
<feature type="domain" description="Zn(2)-C6 fungal-type" evidence="3">
    <location>
        <begin position="17"/>
        <end position="47"/>
    </location>
</feature>
<dbReference type="AlphaFoldDB" id="A0A1B8GXR8"/>
<organism evidence="4 5">
    <name type="scientific">Pseudogymnoascus verrucosus</name>
    <dbReference type="NCBI Taxonomy" id="342668"/>
    <lineage>
        <taxon>Eukaryota</taxon>
        <taxon>Fungi</taxon>
        <taxon>Dikarya</taxon>
        <taxon>Ascomycota</taxon>
        <taxon>Pezizomycotina</taxon>
        <taxon>Leotiomycetes</taxon>
        <taxon>Thelebolales</taxon>
        <taxon>Thelebolaceae</taxon>
        <taxon>Pseudogymnoascus</taxon>
    </lineage>
</organism>
<dbReference type="RefSeq" id="XP_018134339.2">
    <property type="nucleotide sequence ID" value="XM_018270667.2"/>
</dbReference>
<keyword evidence="2" id="KW-0539">Nucleus</keyword>
<keyword evidence="5" id="KW-1185">Reference proteome</keyword>
<dbReference type="Pfam" id="PF00172">
    <property type="entry name" value="Zn_clus"/>
    <property type="match status" value="1"/>
</dbReference>
<reference evidence="4 5" key="1">
    <citation type="submission" date="2016-03" db="EMBL/GenBank/DDBJ databases">
        <title>Comparative genomics of Pseudogymnoascus destructans, the fungus causing white-nose syndrome of bats.</title>
        <authorList>
            <person name="Palmer J.M."/>
            <person name="Drees K.P."/>
            <person name="Foster J.T."/>
            <person name="Lindner D.L."/>
        </authorList>
    </citation>
    <scope>NUCLEOTIDE SEQUENCE [LARGE SCALE GENOMIC DNA]</scope>
    <source>
        <strain evidence="4 5">UAMH 10579</strain>
    </source>
</reference>
<sequence length="587" mass="66240">MSANTNVGNARQRSTLACDMCRSRRTKCDMRKPTCSFCDEHGIVCNYRVPAAPSPSKNDLEIQAIRERLDDLCGLVSMRRLDPNYVLPGGSTSPNPTSFDQYPTAESIISRNWRMEFPFMTIQTPSTMCLLGQDPKLAAQMVSIERTKLDMLTPPVVSVGFRFHYENAVSAFGFFYDRIQHWYPILHQEFFGLYLESIVGDFSPCPDSCLVLLVAAIGSVCQCSSLATAYATRPDVDYIGKALTMLPNVHFEFSLRSVQCLVLFGVYYNCIGKPCQAHDYILMASCKAQALLKCHLYAENSSAMELLRRAFWSIFLIETELGYHMDMPESNIWKFDDRILLPGIHDSWEPFQESNRFLFDQIRPSNTSALSPNDTKAYFLAAISMCRMMRRCFASVTFSNNKEVYAPIIAAELLYQLENWYGNLPTSLSFHRQIPHPTAYDDTLSYATPQPYSSQAAARCFLQMQFYQCLVSTYWPAVYSVMYLDVAAAETLFDCSRFFDAYVSLVSSIATAIRCCSHTPWNFYASLFITTMAAHKGARAVCLRDTISPRVIRCFDIATNIFDEAVATSPSLAILGAILSQQVRVTS</sequence>
<evidence type="ECO:0000313" key="4">
    <source>
        <dbReference type="EMBL" id="OBU00607.2"/>
    </source>
</evidence>
<evidence type="ECO:0000256" key="2">
    <source>
        <dbReference type="ARBA" id="ARBA00023242"/>
    </source>
</evidence>
<dbReference type="GO" id="GO:0006351">
    <property type="term" value="P:DNA-templated transcription"/>
    <property type="evidence" value="ECO:0007669"/>
    <property type="project" value="InterPro"/>
</dbReference>
<dbReference type="GO" id="GO:0003677">
    <property type="term" value="F:DNA binding"/>
    <property type="evidence" value="ECO:0007669"/>
    <property type="project" value="InterPro"/>
</dbReference>
<dbReference type="InterPro" id="IPR001138">
    <property type="entry name" value="Zn2Cys6_DnaBD"/>
</dbReference>
<dbReference type="InterPro" id="IPR053181">
    <property type="entry name" value="EcdB-like_regulator"/>
</dbReference>
<dbReference type="EMBL" id="KV460208">
    <property type="protein sequence ID" value="OBU00607.2"/>
    <property type="molecule type" value="Genomic_DNA"/>
</dbReference>
<dbReference type="CDD" id="cd12148">
    <property type="entry name" value="fungal_TF_MHR"/>
    <property type="match status" value="1"/>
</dbReference>
<reference evidence="5" key="2">
    <citation type="journal article" date="2018" name="Nat. Commun.">
        <title>Extreme sensitivity to ultraviolet light in the fungal pathogen causing white-nose syndrome of bats.</title>
        <authorList>
            <person name="Palmer J.M."/>
            <person name="Drees K.P."/>
            <person name="Foster J.T."/>
            <person name="Lindner D.L."/>
        </authorList>
    </citation>
    <scope>NUCLEOTIDE SEQUENCE [LARGE SCALE GENOMIC DNA]</scope>
    <source>
        <strain evidence="5">UAMH 10579</strain>
    </source>
</reference>
<dbReference type="InterPro" id="IPR036864">
    <property type="entry name" value="Zn2-C6_fun-type_DNA-bd_sf"/>
</dbReference>
<dbReference type="PROSITE" id="PS50048">
    <property type="entry name" value="ZN2_CY6_FUNGAL_2"/>
    <property type="match status" value="1"/>
</dbReference>
<dbReference type="Gene3D" id="4.10.240.10">
    <property type="entry name" value="Zn(2)-C6 fungal-type DNA-binding domain"/>
    <property type="match status" value="1"/>
</dbReference>
<proteinExistence type="predicted"/>
<dbReference type="GO" id="GO:0008270">
    <property type="term" value="F:zinc ion binding"/>
    <property type="evidence" value="ECO:0007669"/>
    <property type="project" value="InterPro"/>
</dbReference>
<gene>
    <name evidence="4" type="ORF">VE01_01141</name>
</gene>
<evidence type="ECO:0000313" key="5">
    <source>
        <dbReference type="Proteomes" id="UP000091956"/>
    </source>
</evidence>
<evidence type="ECO:0000256" key="1">
    <source>
        <dbReference type="ARBA" id="ARBA00022723"/>
    </source>
</evidence>
<evidence type="ECO:0000259" key="3">
    <source>
        <dbReference type="PROSITE" id="PS50048"/>
    </source>
</evidence>
<dbReference type="Pfam" id="PF04082">
    <property type="entry name" value="Fungal_trans"/>
    <property type="match status" value="1"/>
</dbReference>
<dbReference type="CDD" id="cd00067">
    <property type="entry name" value="GAL4"/>
    <property type="match status" value="1"/>
</dbReference>
<accession>A0A1B8GXR8</accession>
<keyword evidence="1" id="KW-0479">Metal-binding</keyword>
<dbReference type="SMART" id="SM00066">
    <property type="entry name" value="GAL4"/>
    <property type="match status" value="1"/>
</dbReference>
<dbReference type="InterPro" id="IPR007219">
    <property type="entry name" value="XnlR_reg_dom"/>
</dbReference>
<dbReference type="PANTHER" id="PTHR47785:SF3">
    <property type="entry name" value="ZN(2)-C6 FUNGAL-TYPE DOMAIN-CONTAINING PROTEIN"/>
    <property type="match status" value="1"/>
</dbReference>
<dbReference type="GeneID" id="28834527"/>